<accession>A0ABU6IWU7</accession>
<proteinExistence type="predicted"/>
<reference evidence="2 3" key="1">
    <citation type="submission" date="2024-01" db="EMBL/GenBank/DDBJ databases">
        <title>novel species in genus Adlercreutzia.</title>
        <authorList>
            <person name="Liu X."/>
        </authorList>
    </citation>
    <scope>NUCLEOTIDE SEQUENCE [LARGE SCALE GENOMIC DNA]</scope>
    <source>
        <strain evidence="2 3">R22</strain>
    </source>
</reference>
<protein>
    <recommendedName>
        <fullName evidence="4">Zinc ribbon domain-containing protein</fullName>
    </recommendedName>
</protein>
<comment type="caution">
    <text evidence="2">The sequence shown here is derived from an EMBL/GenBank/DDBJ whole genome shotgun (WGS) entry which is preliminary data.</text>
</comment>
<keyword evidence="3" id="KW-1185">Reference proteome</keyword>
<gene>
    <name evidence="2" type="ORF">VJ920_01705</name>
</gene>
<dbReference type="Proteomes" id="UP001343724">
    <property type="component" value="Unassembled WGS sequence"/>
</dbReference>
<organism evidence="2 3">
    <name type="scientific">Adlercreutzia shanghongiae</name>
    <dbReference type="NCBI Taxonomy" id="3111773"/>
    <lineage>
        <taxon>Bacteria</taxon>
        <taxon>Bacillati</taxon>
        <taxon>Actinomycetota</taxon>
        <taxon>Coriobacteriia</taxon>
        <taxon>Eggerthellales</taxon>
        <taxon>Eggerthellaceae</taxon>
        <taxon>Adlercreutzia</taxon>
    </lineage>
</organism>
<name>A0ABU6IWU7_9ACTN</name>
<evidence type="ECO:0000313" key="3">
    <source>
        <dbReference type="Proteomes" id="UP001343724"/>
    </source>
</evidence>
<evidence type="ECO:0008006" key="4">
    <source>
        <dbReference type="Google" id="ProtNLM"/>
    </source>
</evidence>
<dbReference type="RefSeq" id="WP_326454264.1">
    <property type="nucleotide sequence ID" value="NZ_JAYMFH010000001.1"/>
</dbReference>
<evidence type="ECO:0000313" key="2">
    <source>
        <dbReference type="EMBL" id="MEC4294024.1"/>
    </source>
</evidence>
<dbReference type="EMBL" id="JAYMFH010000001">
    <property type="protein sequence ID" value="MEC4294024.1"/>
    <property type="molecule type" value="Genomic_DNA"/>
</dbReference>
<evidence type="ECO:0000256" key="1">
    <source>
        <dbReference type="SAM" id="MobiDB-lite"/>
    </source>
</evidence>
<sequence length="80" mass="8676">MEEGKDRSCTWVRRHDTTGQYHYETGCGKQVFASHPLAEDAPPYCYNCGASVEVSEPSVGGYERDAEPSGRVYGGGAEDA</sequence>
<feature type="region of interest" description="Disordered" evidence="1">
    <location>
        <begin position="58"/>
        <end position="80"/>
    </location>
</feature>